<keyword evidence="3" id="KW-1185">Reference proteome</keyword>
<evidence type="ECO:0000256" key="1">
    <source>
        <dbReference type="SAM" id="MobiDB-lite"/>
    </source>
</evidence>
<name>A0AA40F8P4_9PEZI</name>
<evidence type="ECO:0000313" key="3">
    <source>
        <dbReference type="Proteomes" id="UP001172155"/>
    </source>
</evidence>
<accession>A0AA40F8P4</accession>
<feature type="region of interest" description="Disordered" evidence="1">
    <location>
        <begin position="65"/>
        <end position="92"/>
    </location>
</feature>
<dbReference type="Proteomes" id="UP001172155">
    <property type="component" value="Unassembled WGS sequence"/>
</dbReference>
<proteinExistence type="predicted"/>
<reference evidence="2" key="1">
    <citation type="submission" date="2023-06" db="EMBL/GenBank/DDBJ databases">
        <title>Genome-scale phylogeny and comparative genomics of the fungal order Sordariales.</title>
        <authorList>
            <consortium name="Lawrence Berkeley National Laboratory"/>
            <person name="Hensen N."/>
            <person name="Bonometti L."/>
            <person name="Westerberg I."/>
            <person name="Brannstrom I.O."/>
            <person name="Guillou S."/>
            <person name="Cros-Aarteil S."/>
            <person name="Calhoun S."/>
            <person name="Haridas S."/>
            <person name="Kuo A."/>
            <person name="Mondo S."/>
            <person name="Pangilinan J."/>
            <person name="Riley R."/>
            <person name="LaButti K."/>
            <person name="Andreopoulos B."/>
            <person name="Lipzen A."/>
            <person name="Chen C."/>
            <person name="Yanf M."/>
            <person name="Daum C."/>
            <person name="Ng V."/>
            <person name="Clum A."/>
            <person name="Steindorff A."/>
            <person name="Ohm R."/>
            <person name="Martin F."/>
            <person name="Silar P."/>
            <person name="Natvig D."/>
            <person name="Lalanne C."/>
            <person name="Gautier V."/>
            <person name="Ament-velasquez S.L."/>
            <person name="Kruys A."/>
            <person name="Hutchinson M.I."/>
            <person name="Powell A.J."/>
            <person name="Barry K."/>
            <person name="Miller A.N."/>
            <person name="Grigoriev I.V."/>
            <person name="Debuchy R."/>
            <person name="Gladieux P."/>
            <person name="Thoren M.H."/>
            <person name="Johannesson H."/>
        </authorList>
    </citation>
    <scope>NUCLEOTIDE SEQUENCE</scope>
    <source>
        <strain evidence="2">SMH3187-1</strain>
    </source>
</reference>
<comment type="caution">
    <text evidence="2">The sequence shown here is derived from an EMBL/GenBank/DDBJ whole genome shotgun (WGS) entry which is preliminary data.</text>
</comment>
<dbReference type="EMBL" id="JAUKUD010000001">
    <property type="protein sequence ID" value="KAK0753282.1"/>
    <property type="molecule type" value="Genomic_DNA"/>
</dbReference>
<feature type="compositionally biased region" description="Basic and acidic residues" evidence="1">
    <location>
        <begin position="68"/>
        <end position="77"/>
    </location>
</feature>
<protein>
    <submittedName>
        <fullName evidence="2">Uncharacterized protein</fullName>
    </submittedName>
</protein>
<sequence>MTCNVEDGEAGSGWILSISCSVPTIPIYPRIIARQENMETSVPSEPSVDNDMSRNIRPHPAHLMAHGCCKDTQDGSHHSNRKPWPSGKREDNCKHTGLSLLSSHHLTFSVSERDGTERASDGEPAWSPRLPFCGRKPAGWVPMAFFLVAIRAWRAFRRLAWGALHPLHVVRIKCKTRAESRSCDTRRDGGDVECSSDRGLHLPGILRGNPPVVSILDVNQRLHSTLRWVLFPFWDGKAGTQALYGRMNQCFERAARMSSVPSFHHEDRTYEHAAAQGQRPLGVVVHRTFSTGLSGLIYIIVYTTQPSTRFTTRH</sequence>
<evidence type="ECO:0000313" key="2">
    <source>
        <dbReference type="EMBL" id="KAK0753282.1"/>
    </source>
</evidence>
<organism evidence="2 3">
    <name type="scientific">Schizothecium vesticola</name>
    <dbReference type="NCBI Taxonomy" id="314040"/>
    <lineage>
        <taxon>Eukaryota</taxon>
        <taxon>Fungi</taxon>
        <taxon>Dikarya</taxon>
        <taxon>Ascomycota</taxon>
        <taxon>Pezizomycotina</taxon>
        <taxon>Sordariomycetes</taxon>
        <taxon>Sordariomycetidae</taxon>
        <taxon>Sordariales</taxon>
        <taxon>Schizotheciaceae</taxon>
        <taxon>Schizothecium</taxon>
    </lineage>
</organism>
<dbReference type="AlphaFoldDB" id="A0AA40F8P4"/>
<gene>
    <name evidence="2" type="ORF">B0T18DRAFT_10666</name>
</gene>